<dbReference type="RefSeq" id="XP_025361414.1">
    <property type="nucleotide sequence ID" value="XM_025506432.1"/>
</dbReference>
<feature type="region of interest" description="Disordered" evidence="1">
    <location>
        <begin position="313"/>
        <end position="345"/>
    </location>
</feature>
<organism evidence="2 3">
    <name type="scientific">Jaminaea rosea</name>
    <dbReference type="NCBI Taxonomy" id="1569628"/>
    <lineage>
        <taxon>Eukaryota</taxon>
        <taxon>Fungi</taxon>
        <taxon>Dikarya</taxon>
        <taxon>Basidiomycota</taxon>
        <taxon>Ustilaginomycotina</taxon>
        <taxon>Exobasidiomycetes</taxon>
        <taxon>Microstromatales</taxon>
        <taxon>Microstromatales incertae sedis</taxon>
        <taxon>Jaminaea</taxon>
    </lineage>
</organism>
<evidence type="ECO:0000313" key="3">
    <source>
        <dbReference type="Proteomes" id="UP000245884"/>
    </source>
</evidence>
<feature type="compositionally biased region" description="Basic and acidic residues" evidence="1">
    <location>
        <begin position="119"/>
        <end position="135"/>
    </location>
</feature>
<accession>A0A316UNB7</accession>
<feature type="compositionally biased region" description="Low complexity" evidence="1">
    <location>
        <begin position="1162"/>
        <end position="1176"/>
    </location>
</feature>
<gene>
    <name evidence="2" type="ORF">BDZ90DRAFT_232904</name>
</gene>
<feature type="compositionally biased region" description="Polar residues" evidence="1">
    <location>
        <begin position="1202"/>
        <end position="1212"/>
    </location>
</feature>
<evidence type="ECO:0000313" key="2">
    <source>
        <dbReference type="EMBL" id="PWN26802.1"/>
    </source>
</evidence>
<feature type="compositionally biased region" description="Polar residues" evidence="1">
    <location>
        <begin position="11"/>
        <end position="23"/>
    </location>
</feature>
<feature type="compositionally biased region" description="Polar residues" evidence="1">
    <location>
        <begin position="620"/>
        <end position="629"/>
    </location>
</feature>
<proteinExistence type="predicted"/>
<sequence>MPSPGILPGSRPSNDSMRSNTSWPLLPDGRRKSQLRTGRMVIDSPTSIAVVGGAVTPEEAPRNLSTVTGGPHRLPSAGGNSEGSCGHSDPQRSAGSRAETPRFFAQRFYDIPSTATTPKETDVRRSRRRLVDLPETKCVGDSAPIRHASEPSRPSTDSFASRDEEDFWTPSRSPSAAAMVRSGPTPDRSSAYLMPPIDLHNDPLPTTDKTHAWQSRSPVIHSRPLVLPQVATLAAFERQARPRAPSLKQVYCRDDDPQDEIHSASAEQAHFGTAAALAARCRSHSTGEDARWSIDSYRSDMACLGDSGSENGDDGHYYEHEQDSHSCGASCDSHSPVSDAETPSTPVQLVQVAKKSIARTDAILLVGRGAKHYVEAGVQAVPQIGLASCVPGMEFSHHEASLNIRRSRPQLTIDTVMCNFTVAKTASLPPALADSKPDVSATLPSIPAVVQCPNCQHCFDWVGGKGDAADREEHSIQPSVSPAVTAKSLARARVEARSAMRSSSLGRVEELESKASKASLRAEARTQAATPASLSCKYRNIRSADGPQGTPSKEGSFTPANDLQRSATPQVAGRDYPAVDIFQGRITPAGSMKSRFDPSSQRSVATPDLQQHHLGERPSSRTSFTDSITSKLRHHRDSFSCLPLPVHNNPNSSVFTPDSRSGSSVGSLSGMVSKLPSTTALPLRRKHTQTSGKSNETTETTPASFAHHALPEPVAQPLNEVCPWEDEEQPQQGAIASCSNSVAAVRGQSAQWKIDGADLEDDADLSTMAPRTPSKSKALKVLGIPDPAASAISLSAVSSCSASRSLSKRSDSRSGSSGHSAGSRLARRVSVKTSISSSFEATHISGYSRSPNLAGVGATASSPAQPQSSTAHYVLASAAIPPPLASVFVGSRSRPSRVRRQPSTQDVGSQVKTGTSNTSSAVATTGSTATSNSGCFPTQRGGSYDYPTQVVAAIQQQAAALPSPPLPPPSSSSALAVPLQEPSSNSATPVTPSSGLRKLRHAFKRGAARPASAGNNEYGESRPHSRGGNSAGCGVFAAAAAPHYAHAVLAGSPAIWPSTPERPMHCLPPRPCPSSPLASSGCTPLNAPAPSPKLTLPAATAVYPRRVPSDGLAPRRVTSIRLPPVESLESVRSEREEIEGLVGADDPKASISAGRRTTPIEGAHSTSAATSYSGSSGTTDMLDLLSTGKGISSLRSRPFRAPSTNGTSSQYPPAQHHQQDGPPRQQRERSKSLTRRRREFEAYYQRNSGSDWNPRVDYL</sequence>
<feature type="compositionally biased region" description="Polar residues" evidence="1">
    <location>
        <begin position="549"/>
        <end position="569"/>
    </location>
</feature>
<feature type="compositionally biased region" description="Low complexity" evidence="1">
    <location>
        <begin position="971"/>
        <end position="980"/>
    </location>
</feature>
<feature type="region of interest" description="Disordered" evidence="1">
    <location>
        <begin position="1"/>
        <end position="189"/>
    </location>
</feature>
<dbReference type="AlphaFoldDB" id="A0A316UNB7"/>
<feature type="region of interest" description="Disordered" evidence="1">
    <location>
        <begin position="890"/>
        <end position="936"/>
    </location>
</feature>
<feature type="compositionally biased region" description="Basic residues" evidence="1">
    <location>
        <begin position="997"/>
        <end position="1007"/>
    </location>
</feature>
<dbReference type="Proteomes" id="UP000245884">
    <property type="component" value="Unassembled WGS sequence"/>
</dbReference>
<feature type="region of interest" description="Disordered" evidence="1">
    <location>
        <begin position="1127"/>
        <end position="1176"/>
    </location>
</feature>
<feature type="compositionally biased region" description="Low complexity" evidence="1">
    <location>
        <begin position="913"/>
        <end position="934"/>
    </location>
</feature>
<name>A0A316UNB7_9BASI</name>
<feature type="compositionally biased region" description="Polar residues" evidence="1">
    <location>
        <begin position="981"/>
        <end position="994"/>
    </location>
</feature>
<dbReference type="EMBL" id="KZ819670">
    <property type="protein sequence ID" value="PWN26802.1"/>
    <property type="molecule type" value="Genomic_DNA"/>
</dbReference>
<feature type="compositionally biased region" description="Low complexity" evidence="1">
    <location>
        <begin position="659"/>
        <end position="673"/>
    </location>
</feature>
<feature type="region of interest" description="Disordered" evidence="1">
    <location>
        <begin position="803"/>
        <end position="828"/>
    </location>
</feature>
<feature type="compositionally biased region" description="Basic and acidic residues" evidence="1">
    <location>
        <begin position="313"/>
        <end position="324"/>
    </location>
</feature>
<feature type="compositionally biased region" description="Basic and acidic residues" evidence="1">
    <location>
        <begin position="610"/>
        <end position="619"/>
    </location>
</feature>
<keyword evidence="3" id="KW-1185">Reference proteome</keyword>
<feature type="region of interest" description="Disordered" evidence="1">
    <location>
        <begin position="960"/>
        <end position="1028"/>
    </location>
</feature>
<feature type="compositionally biased region" description="Polar residues" evidence="1">
    <location>
        <begin position="689"/>
        <end position="703"/>
    </location>
</feature>
<feature type="compositionally biased region" description="Low complexity" evidence="1">
    <location>
        <begin position="813"/>
        <end position="824"/>
    </location>
</feature>
<feature type="compositionally biased region" description="Polar residues" evidence="1">
    <location>
        <begin position="649"/>
        <end position="658"/>
    </location>
</feature>
<reference evidence="2 3" key="1">
    <citation type="journal article" date="2018" name="Mol. Biol. Evol.">
        <title>Broad Genomic Sampling Reveals a Smut Pathogenic Ancestry of the Fungal Clade Ustilaginomycotina.</title>
        <authorList>
            <person name="Kijpornyongpan T."/>
            <person name="Mondo S.J."/>
            <person name="Barry K."/>
            <person name="Sandor L."/>
            <person name="Lee J."/>
            <person name="Lipzen A."/>
            <person name="Pangilinan J."/>
            <person name="LaButti K."/>
            <person name="Hainaut M."/>
            <person name="Henrissat B."/>
            <person name="Grigoriev I.V."/>
            <person name="Spatafora J.W."/>
            <person name="Aime M.C."/>
        </authorList>
    </citation>
    <scope>NUCLEOTIDE SEQUENCE [LARGE SCALE GENOMIC DNA]</scope>
    <source>
        <strain evidence="2 3">MCA 5214</strain>
    </source>
</reference>
<feature type="region of interest" description="Disordered" evidence="1">
    <location>
        <begin position="589"/>
        <end position="629"/>
    </location>
</feature>
<evidence type="ECO:0000256" key="1">
    <source>
        <dbReference type="SAM" id="MobiDB-lite"/>
    </source>
</evidence>
<dbReference type="GeneID" id="37028255"/>
<feature type="compositionally biased region" description="Polar residues" evidence="1">
    <location>
        <begin position="332"/>
        <end position="345"/>
    </location>
</feature>
<feature type="region of interest" description="Disordered" evidence="1">
    <location>
        <begin position="649"/>
        <end position="712"/>
    </location>
</feature>
<feature type="region of interest" description="Disordered" evidence="1">
    <location>
        <begin position="538"/>
        <end position="576"/>
    </location>
</feature>
<protein>
    <submittedName>
        <fullName evidence="2">Uncharacterized protein</fullName>
    </submittedName>
</protein>
<feature type="region of interest" description="Disordered" evidence="1">
    <location>
        <begin position="1191"/>
        <end position="1259"/>
    </location>
</feature>